<accession>A0AA40ELI4</accession>
<keyword evidence="1" id="KW-1133">Transmembrane helix</keyword>
<keyword evidence="1" id="KW-0472">Membrane</keyword>
<reference evidence="2" key="1">
    <citation type="submission" date="2023-06" db="EMBL/GenBank/DDBJ databases">
        <title>Genome-scale phylogeny and comparative genomics of the fungal order Sordariales.</title>
        <authorList>
            <consortium name="Lawrence Berkeley National Laboratory"/>
            <person name="Hensen N."/>
            <person name="Bonometti L."/>
            <person name="Westerberg I."/>
            <person name="Brannstrom I.O."/>
            <person name="Guillou S."/>
            <person name="Cros-Aarteil S."/>
            <person name="Calhoun S."/>
            <person name="Haridas S."/>
            <person name="Kuo A."/>
            <person name="Mondo S."/>
            <person name="Pangilinan J."/>
            <person name="Riley R."/>
            <person name="LaButti K."/>
            <person name="Andreopoulos B."/>
            <person name="Lipzen A."/>
            <person name="Chen C."/>
            <person name="Yanf M."/>
            <person name="Daum C."/>
            <person name="Ng V."/>
            <person name="Clum A."/>
            <person name="Steindorff A."/>
            <person name="Ohm R."/>
            <person name="Martin F."/>
            <person name="Silar P."/>
            <person name="Natvig D."/>
            <person name="Lalanne C."/>
            <person name="Gautier V."/>
            <person name="Ament-velasquez S.L."/>
            <person name="Kruys A."/>
            <person name="Hutchinson M.I."/>
            <person name="Powell A.J."/>
            <person name="Barry K."/>
            <person name="Miller A.N."/>
            <person name="Grigoriev I.V."/>
            <person name="Debuchy R."/>
            <person name="Gladieux P."/>
            <person name="Thoren M.H."/>
            <person name="Johannesson H."/>
        </authorList>
    </citation>
    <scope>NUCLEOTIDE SEQUENCE</scope>
    <source>
        <strain evidence="2">SMH3187-1</strain>
    </source>
</reference>
<organism evidence="2 3">
    <name type="scientific">Schizothecium vesticola</name>
    <dbReference type="NCBI Taxonomy" id="314040"/>
    <lineage>
        <taxon>Eukaryota</taxon>
        <taxon>Fungi</taxon>
        <taxon>Dikarya</taxon>
        <taxon>Ascomycota</taxon>
        <taxon>Pezizomycotina</taxon>
        <taxon>Sordariomycetes</taxon>
        <taxon>Sordariomycetidae</taxon>
        <taxon>Sordariales</taxon>
        <taxon>Schizotheciaceae</taxon>
        <taxon>Schizothecium</taxon>
    </lineage>
</organism>
<dbReference type="AlphaFoldDB" id="A0AA40ELI4"/>
<keyword evidence="1" id="KW-0812">Transmembrane</keyword>
<name>A0AA40ELI4_9PEZI</name>
<evidence type="ECO:0000313" key="3">
    <source>
        <dbReference type="Proteomes" id="UP001172155"/>
    </source>
</evidence>
<comment type="caution">
    <text evidence="2">The sequence shown here is derived from an EMBL/GenBank/DDBJ whole genome shotgun (WGS) entry which is preliminary data.</text>
</comment>
<evidence type="ECO:0000256" key="1">
    <source>
        <dbReference type="SAM" id="Phobius"/>
    </source>
</evidence>
<protein>
    <submittedName>
        <fullName evidence="2">Uncharacterized protein</fullName>
    </submittedName>
</protein>
<proteinExistence type="predicted"/>
<dbReference type="Proteomes" id="UP001172155">
    <property type="component" value="Unassembled WGS sequence"/>
</dbReference>
<gene>
    <name evidence="2" type="ORF">B0T18DRAFT_420321</name>
</gene>
<evidence type="ECO:0000313" key="2">
    <source>
        <dbReference type="EMBL" id="KAK0741533.1"/>
    </source>
</evidence>
<sequence>MMQRGLHDAIDDTSKDAVVASFFGGTGSNTRVGFYARYFDYYEKELKHLRLGIRQSTRPIDELAAKTHGDIVRICTVLKGAHSLPRSEVRKSVRGILFPLEDDLAINRSLDLTVRLWLMINVRDKDLAIRTPHKPSVQWGETDSLHDFIQRQFPSSKFGGTQRHPRLRPSFTVAEMVEICSLDLRWTDSLEDHLRLDMRRRKVLWVFSYKDFLNGHLNSGETLSSELVNETIMTLNMLFPQWDPATQRLLAKHGQVFHDTAPFFGPQRLNLDDFAFWKVRLVEIYEEIYLAPPDSWRQLWVDRRNPHQYYTFWIALIVLGLSLLSCAASILQAWASIRALNLQIAVMSETSR</sequence>
<feature type="transmembrane region" description="Helical" evidence="1">
    <location>
        <begin position="310"/>
        <end position="331"/>
    </location>
</feature>
<keyword evidence="3" id="KW-1185">Reference proteome</keyword>
<dbReference type="EMBL" id="JAUKUD010000006">
    <property type="protein sequence ID" value="KAK0741533.1"/>
    <property type="molecule type" value="Genomic_DNA"/>
</dbReference>